<keyword evidence="15" id="KW-1185">Reference proteome</keyword>
<keyword evidence="3" id="KW-1134">Transmembrane beta strand</keyword>
<evidence type="ECO:0000259" key="13">
    <source>
        <dbReference type="Pfam" id="PF07715"/>
    </source>
</evidence>
<evidence type="ECO:0000256" key="8">
    <source>
        <dbReference type="ARBA" id="ARBA00023170"/>
    </source>
</evidence>
<organism evidence="14 15">
    <name type="scientific">Eilatimonas milleporae</name>
    <dbReference type="NCBI Taxonomy" id="911205"/>
    <lineage>
        <taxon>Bacteria</taxon>
        <taxon>Pseudomonadati</taxon>
        <taxon>Pseudomonadota</taxon>
        <taxon>Alphaproteobacteria</taxon>
        <taxon>Kordiimonadales</taxon>
        <taxon>Kordiimonadaceae</taxon>
        <taxon>Eilatimonas</taxon>
    </lineage>
</organism>
<protein>
    <submittedName>
        <fullName evidence="14">Iron complex outermembrane receptor protein</fullName>
    </submittedName>
</protein>
<dbReference type="InterPro" id="IPR039426">
    <property type="entry name" value="TonB-dep_rcpt-like"/>
</dbReference>
<keyword evidence="8 14" id="KW-0675">Receptor</keyword>
<sequence length="725" mass="77196">MADFRSAPRRRCPRASKFLSLTFLSLSLAPVPVLADGGQITGGDAAVLPDDPARPVETIIVVGHRSEPDFAMTGVEPVLEGRLSTLEDVFRGTPGVILEPVFGGVDHPRFSIRGSGLQRGTQPAGRGIDLRLDGVPMTYADTSFDFVEWIDPLMYDRVSVLRGGRGVLDGAGALGGVVNFTGRAGGGDPSVTARGEIGSFDYRRGQVAASGGNDVRVFATGTWFEQDGFREHNAQEVWRAYGGLDTDVTDTLSLRATVLWSDSELELPGPQTLAQIDAGSRAAQPRNVAGDWRRFAERTRVTTGLTFADGGTALDVDVGYMATDVEFRRRDAQVEENEDWSLVSTLRRDVAWPSGQGSAGLGVIYQHNSRDQRQFLNGGGTPPTFTGARGALWADNDLTASRLTLQSTAEIPVGAAGRLDLAAAWNRHTREIEDRFAIRPERPAAELDRTYDGFTGLALMSWDTADGITLFGGISHVMEAPTYDILLINVAGTPGPGGALVTGADPRRPRVLDIDDQTATTVEAGARGRIGAVDFDITLYRAWLDGEIVSTSDFVNQVVTSAGNADNTTRWGVEAAANALLAGDILSAGDALSLAVDWTWTDARFDDDPIFGDNRLPILAPHVIEGRLGYVAANGLSAALFTTIVPQGGYADYANSLRADGYATLGGRLSWQRGGIILFVEGRNLTDERFPSSVISARNNLAGMDAAAFAPGDGAAVTFGVQAAF</sequence>
<keyword evidence="7 10" id="KW-0472">Membrane</keyword>
<evidence type="ECO:0000256" key="5">
    <source>
        <dbReference type="ARBA" id="ARBA00022729"/>
    </source>
</evidence>
<dbReference type="InParanoid" id="A0A3M0CHA3"/>
<dbReference type="InterPro" id="IPR036942">
    <property type="entry name" value="Beta-barrel_TonB_sf"/>
</dbReference>
<dbReference type="PANTHER" id="PTHR30069">
    <property type="entry name" value="TONB-DEPENDENT OUTER MEMBRANE RECEPTOR"/>
    <property type="match status" value="1"/>
</dbReference>
<dbReference type="AlphaFoldDB" id="A0A3M0CHA3"/>
<evidence type="ECO:0000256" key="4">
    <source>
        <dbReference type="ARBA" id="ARBA00022692"/>
    </source>
</evidence>
<keyword evidence="6 10" id="KW-0798">TonB box</keyword>
<evidence type="ECO:0000256" key="9">
    <source>
        <dbReference type="ARBA" id="ARBA00023237"/>
    </source>
</evidence>
<dbReference type="Gene3D" id="2.170.130.10">
    <property type="entry name" value="TonB-dependent receptor, plug domain"/>
    <property type="match status" value="1"/>
</dbReference>
<keyword evidence="2" id="KW-0813">Transport</keyword>
<evidence type="ECO:0000313" key="14">
    <source>
        <dbReference type="EMBL" id="RMB08197.1"/>
    </source>
</evidence>
<evidence type="ECO:0000256" key="11">
    <source>
        <dbReference type="SAM" id="SignalP"/>
    </source>
</evidence>
<evidence type="ECO:0000256" key="10">
    <source>
        <dbReference type="RuleBase" id="RU003357"/>
    </source>
</evidence>
<evidence type="ECO:0000256" key="7">
    <source>
        <dbReference type="ARBA" id="ARBA00023136"/>
    </source>
</evidence>
<dbReference type="Pfam" id="PF00593">
    <property type="entry name" value="TonB_dep_Rec_b-barrel"/>
    <property type="match status" value="1"/>
</dbReference>
<dbReference type="RefSeq" id="WP_121938932.1">
    <property type="nucleotide sequence ID" value="NZ_REFR01000011.1"/>
</dbReference>
<evidence type="ECO:0000256" key="3">
    <source>
        <dbReference type="ARBA" id="ARBA00022452"/>
    </source>
</evidence>
<feature type="domain" description="TonB-dependent receptor-like beta-barrel" evidence="12">
    <location>
        <begin position="213"/>
        <end position="685"/>
    </location>
</feature>
<evidence type="ECO:0000313" key="15">
    <source>
        <dbReference type="Proteomes" id="UP000271227"/>
    </source>
</evidence>
<evidence type="ECO:0000256" key="2">
    <source>
        <dbReference type="ARBA" id="ARBA00022448"/>
    </source>
</evidence>
<dbReference type="OrthoDB" id="9760333at2"/>
<proteinExistence type="inferred from homology"/>
<dbReference type="GO" id="GO:0009279">
    <property type="term" value="C:cell outer membrane"/>
    <property type="evidence" value="ECO:0007669"/>
    <property type="project" value="UniProtKB-SubCell"/>
</dbReference>
<comment type="similarity">
    <text evidence="10">Belongs to the TonB-dependent receptor family.</text>
</comment>
<keyword evidence="9" id="KW-0998">Cell outer membrane</keyword>
<evidence type="ECO:0000256" key="1">
    <source>
        <dbReference type="ARBA" id="ARBA00004571"/>
    </source>
</evidence>
<comment type="subcellular location">
    <subcellularLocation>
        <location evidence="1">Cell outer membrane</location>
        <topology evidence="1">Multi-pass membrane protein</topology>
    </subcellularLocation>
</comment>
<dbReference type="GO" id="GO:0044718">
    <property type="term" value="P:siderophore transmembrane transport"/>
    <property type="evidence" value="ECO:0007669"/>
    <property type="project" value="TreeGrafter"/>
</dbReference>
<dbReference type="InterPro" id="IPR012910">
    <property type="entry name" value="Plug_dom"/>
</dbReference>
<dbReference type="PANTHER" id="PTHR30069:SF29">
    <property type="entry name" value="HEMOGLOBIN AND HEMOGLOBIN-HAPTOGLOBIN-BINDING PROTEIN 1-RELATED"/>
    <property type="match status" value="1"/>
</dbReference>
<keyword evidence="4" id="KW-0812">Transmembrane</keyword>
<dbReference type="InterPro" id="IPR037066">
    <property type="entry name" value="Plug_dom_sf"/>
</dbReference>
<feature type="signal peptide" evidence="11">
    <location>
        <begin position="1"/>
        <end position="35"/>
    </location>
</feature>
<evidence type="ECO:0000256" key="6">
    <source>
        <dbReference type="ARBA" id="ARBA00023077"/>
    </source>
</evidence>
<comment type="caution">
    <text evidence="14">The sequence shown here is derived from an EMBL/GenBank/DDBJ whole genome shotgun (WGS) entry which is preliminary data.</text>
</comment>
<dbReference type="GO" id="GO:0015344">
    <property type="term" value="F:siderophore uptake transmembrane transporter activity"/>
    <property type="evidence" value="ECO:0007669"/>
    <property type="project" value="TreeGrafter"/>
</dbReference>
<feature type="chain" id="PRO_5018127474" evidence="11">
    <location>
        <begin position="36"/>
        <end position="725"/>
    </location>
</feature>
<dbReference type="SUPFAM" id="SSF56935">
    <property type="entry name" value="Porins"/>
    <property type="match status" value="1"/>
</dbReference>
<accession>A0A3M0CHA3</accession>
<evidence type="ECO:0000259" key="12">
    <source>
        <dbReference type="Pfam" id="PF00593"/>
    </source>
</evidence>
<dbReference type="EMBL" id="REFR01000011">
    <property type="protein sequence ID" value="RMB08197.1"/>
    <property type="molecule type" value="Genomic_DNA"/>
</dbReference>
<keyword evidence="5 11" id="KW-0732">Signal</keyword>
<feature type="domain" description="TonB-dependent receptor plug" evidence="13">
    <location>
        <begin position="83"/>
        <end position="177"/>
    </location>
</feature>
<dbReference type="Proteomes" id="UP000271227">
    <property type="component" value="Unassembled WGS sequence"/>
</dbReference>
<dbReference type="Pfam" id="PF07715">
    <property type="entry name" value="Plug"/>
    <property type="match status" value="1"/>
</dbReference>
<dbReference type="InterPro" id="IPR000531">
    <property type="entry name" value="Beta-barrel_TonB"/>
</dbReference>
<gene>
    <name evidence="14" type="ORF">BXY39_2293</name>
</gene>
<name>A0A3M0CHA3_9PROT</name>
<reference evidence="14 15" key="1">
    <citation type="submission" date="2018-10" db="EMBL/GenBank/DDBJ databases">
        <title>Genomic Encyclopedia of Archaeal and Bacterial Type Strains, Phase II (KMG-II): from individual species to whole genera.</title>
        <authorList>
            <person name="Goeker M."/>
        </authorList>
    </citation>
    <scope>NUCLEOTIDE SEQUENCE [LARGE SCALE GENOMIC DNA]</scope>
    <source>
        <strain evidence="14 15">DSM 25217</strain>
    </source>
</reference>
<dbReference type="Gene3D" id="2.40.170.20">
    <property type="entry name" value="TonB-dependent receptor, beta-barrel domain"/>
    <property type="match status" value="1"/>
</dbReference>